<dbReference type="Pfam" id="PF08759">
    <property type="entry name" value="GT-D"/>
    <property type="match status" value="1"/>
</dbReference>
<comment type="caution">
    <text evidence="2">The sequence shown here is derived from an EMBL/GenBank/DDBJ whole genome shotgun (WGS) entry which is preliminary data.</text>
</comment>
<dbReference type="InterPro" id="IPR014869">
    <property type="entry name" value="GT-D"/>
</dbReference>
<name>A0ABY2ZNP7_9GAMM</name>
<dbReference type="Proteomes" id="UP000315469">
    <property type="component" value="Unassembled WGS sequence"/>
</dbReference>
<keyword evidence="3" id="KW-1185">Reference proteome</keyword>
<evidence type="ECO:0000313" key="3">
    <source>
        <dbReference type="Proteomes" id="UP000315469"/>
    </source>
</evidence>
<feature type="domain" description="Glycosyltransferase GT-D fold" evidence="1">
    <location>
        <begin position="54"/>
        <end position="280"/>
    </location>
</feature>
<organism evidence="2 3">
    <name type="scientific">Pantoea eucalypti</name>
    <dbReference type="NCBI Taxonomy" id="470933"/>
    <lineage>
        <taxon>Bacteria</taxon>
        <taxon>Pseudomonadati</taxon>
        <taxon>Pseudomonadota</taxon>
        <taxon>Gammaproteobacteria</taxon>
        <taxon>Enterobacterales</taxon>
        <taxon>Erwiniaceae</taxon>
        <taxon>Pantoea</taxon>
    </lineage>
</organism>
<evidence type="ECO:0000259" key="1">
    <source>
        <dbReference type="Pfam" id="PF08759"/>
    </source>
</evidence>
<dbReference type="GeneID" id="90521137"/>
<reference evidence="2 3" key="1">
    <citation type="submission" date="2019-06" db="EMBL/GenBank/DDBJ databases">
        <title>Taxogenomics and systematics of the genus Pantoea.</title>
        <authorList>
            <person name="Tambong J.T."/>
        </authorList>
    </citation>
    <scope>NUCLEOTIDE SEQUENCE [LARGE SCALE GENOMIC DNA]</scope>
    <source>
        <strain evidence="2 3">LMG 24197</strain>
    </source>
</reference>
<dbReference type="EMBL" id="VHJB01000032">
    <property type="protein sequence ID" value="TPV41864.1"/>
    <property type="molecule type" value="Genomic_DNA"/>
</dbReference>
<sequence>MSALNAIYRKFRFPFKFLNAAIRYPAAQARVKRYSVMSIEETIDLLLRNPQLSLARYGDGELEMTWYKNIGFQPFDPKLSGRLKALLQQDAAANPNCLICLPDAFRTTRNMKNGSALFWFFHKSFYFKHYETLLNQQVRYGNTSVTRPYHDYKEKKLSRTIFDKFKQLYQGRRVLIVEGSGTRLGLGNDLLDGASDVKRITTLNRNAFSVYDRLFDTVLENAVNFDLVLISLGPTATVLAYDLSQRGIRCIDSGHVDIEYEWMLASATKKIKVEGKNVNEAGVLLSEQTTVADATYQRQILQHVGESLNKMPDTEAEAEAEAVVIPLPHVSPSHHNAA</sequence>
<accession>A0ABY2ZNP7</accession>
<gene>
    <name evidence="2" type="ORF">FJW02_04120</name>
</gene>
<protein>
    <submittedName>
        <fullName evidence="2">DUF1792 domain-containing protein</fullName>
    </submittedName>
</protein>
<proteinExistence type="predicted"/>
<dbReference type="RefSeq" id="WP_140915589.1">
    <property type="nucleotide sequence ID" value="NZ_CP045720.1"/>
</dbReference>
<evidence type="ECO:0000313" key="2">
    <source>
        <dbReference type="EMBL" id="TPV41864.1"/>
    </source>
</evidence>